<dbReference type="Gene3D" id="3.50.50.60">
    <property type="entry name" value="FAD/NAD(P)-binding domain"/>
    <property type="match status" value="2"/>
</dbReference>
<dbReference type="PRINTS" id="PR00368">
    <property type="entry name" value="FADPNR"/>
</dbReference>
<dbReference type="Proteomes" id="UP001196870">
    <property type="component" value="Unassembled WGS sequence"/>
</dbReference>
<name>A0ABS5F6D8_9PROT</name>
<sequence length="347" mass="35427">MRRLSGVDGLRDAYDLVIIGAGPAGMAAALEADGAGLSVLVLDENPRPGGQIWRAIGAAPLRDPAILGREYWAGGAVAEAFAGCRADYLPGATVWHLDDTLEIGVSAGTQSMVFPARQVIIATGAMERPFPVPGWTLPGVMTVGAGQTLLKAQGIAPGGRVLLAGCGPLLWLYAAQCIAAGAPPAMILETTPRANRGAALRHLPGFLTTPYPWKGLRLMTTVRRHVRVTGGVTRLAIAAEGAALRVDWNGGTEIFDHVLLHQGVVPNINLAAASGCEVAWDEGNACFAPATDAWGLSSIPGIAVAGDGAGIAGAEAAGLRGRIAALAALQALGAIDTVARDARAAPL</sequence>
<dbReference type="EMBL" id="JAAGBB010000048">
    <property type="protein sequence ID" value="MBR0668136.1"/>
    <property type="molecule type" value="Genomic_DNA"/>
</dbReference>
<proteinExistence type="predicted"/>
<dbReference type="RefSeq" id="WP_211855911.1">
    <property type="nucleotide sequence ID" value="NZ_JAAGBB010000048.1"/>
</dbReference>
<dbReference type="InterPro" id="IPR036188">
    <property type="entry name" value="FAD/NAD-bd_sf"/>
</dbReference>
<comment type="caution">
    <text evidence="3">The sequence shown here is derived from an EMBL/GenBank/DDBJ whole genome shotgun (WGS) entry which is preliminary data.</text>
</comment>
<dbReference type="PIRSF" id="PIRSF037495">
    <property type="entry name" value="Opine_OX_OoxA/HcnB"/>
    <property type="match status" value="1"/>
</dbReference>
<evidence type="ECO:0000313" key="4">
    <source>
        <dbReference type="Proteomes" id="UP001196870"/>
    </source>
</evidence>
<feature type="domain" description="FAD/NAD(P)-binding" evidence="2">
    <location>
        <begin position="14"/>
        <end position="316"/>
    </location>
</feature>
<reference evidence="4" key="1">
    <citation type="journal article" date="2021" name="Syst. Appl. Microbiol.">
        <title>Roseomonas hellenica sp. nov., isolated from roots of wild-growing Alkanna tinctoria.</title>
        <authorList>
            <person name="Rat A."/>
            <person name="Naranjo H.D."/>
            <person name="Lebbe L."/>
            <person name="Cnockaert M."/>
            <person name="Krigas N."/>
            <person name="Grigoriadou K."/>
            <person name="Maloupa E."/>
            <person name="Willems A."/>
        </authorList>
    </citation>
    <scope>NUCLEOTIDE SEQUENCE [LARGE SCALE GENOMIC DNA]</scope>
    <source>
        <strain evidence="4">LMG 31523</strain>
    </source>
</reference>
<gene>
    <name evidence="3" type="ORF">GXW71_27530</name>
</gene>
<dbReference type="PANTHER" id="PTHR42949">
    <property type="entry name" value="ANAEROBIC GLYCEROL-3-PHOSPHATE DEHYDROGENASE SUBUNIT B"/>
    <property type="match status" value="1"/>
</dbReference>
<evidence type="ECO:0000259" key="2">
    <source>
        <dbReference type="Pfam" id="PF07992"/>
    </source>
</evidence>
<dbReference type="InterPro" id="IPR017224">
    <property type="entry name" value="Opine_Oxase_asu/HCN_bsu"/>
</dbReference>
<keyword evidence="1" id="KW-0560">Oxidoreductase</keyword>
<dbReference type="PANTHER" id="PTHR42949:SF3">
    <property type="entry name" value="ANAEROBIC GLYCEROL-3-PHOSPHATE DEHYDROGENASE SUBUNIT B"/>
    <property type="match status" value="1"/>
</dbReference>
<keyword evidence="4" id="KW-1185">Reference proteome</keyword>
<organism evidence="3 4">
    <name type="scientific">Plastoroseomonas hellenica</name>
    <dbReference type="NCBI Taxonomy" id="2687306"/>
    <lineage>
        <taxon>Bacteria</taxon>
        <taxon>Pseudomonadati</taxon>
        <taxon>Pseudomonadota</taxon>
        <taxon>Alphaproteobacteria</taxon>
        <taxon>Acetobacterales</taxon>
        <taxon>Acetobacteraceae</taxon>
        <taxon>Plastoroseomonas</taxon>
    </lineage>
</organism>
<accession>A0ABS5F6D8</accession>
<dbReference type="SUPFAM" id="SSF51905">
    <property type="entry name" value="FAD/NAD(P)-binding domain"/>
    <property type="match status" value="1"/>
</dbReference>
<dbReference type="PRINTS" id="PR00469">
    <property type="entry name" value="PNDRDTASEII"/>
</dbReference>
<evidence type="ECO:0000256" key="1">
    <source>
        <dbReference type="ARBA" id="ARBA00023002"/>
    </source>
</evidence>
<dbReference type="InterPro" id="IPR051691">
    <property type="entry name" value="Metab_Enz_Cyan_OpOx_G3PDH"/>
</dbReference>
<feature type="non-terminal residue" evidence="3">
    <location>
        <position position="347"/>
    </location>
</feature>
<evidence type="ECO:0000313" key="3">
    <source>
        <dbReference type="EMBL" id="MBR0668136.1"/>
    </source>
</evidence>
<protein>
    <submittedName>
        <fullName evidence="3">FAD-dependent oxidoreductase</fullName>
    </submittedName>
</protein>
<dbReference type="InterPro" id="IPR023753">
    <property type="entry name" value="FAD/NAD-binding_dom"/>
</dbReference>
<dbReference type="Pfam" id="PF07992">
    <property type="entry name" value="Pyr_redox_2"/>
    <property type="match status" value="1"/>
</dbReference>